<evidence type="ECO:0000313" key="2">
    <source>
        <dbReference type="EMBL" id="EFV63593.1"/>
    </source>
</evidence>
<gene>
    <name evidence="2" type="ORF">NMH_1277</name>
</gene>
<comment type="caution">
    <text evidence="2">The sequence shown here is derived from an EMBL/GenBank/DDBJ whole genome shotgun (WGS) entry which is preliminary data.</text>
</comment>
<protein>
    <submittedName>
        <fullName evidence="2">Putative lipoprotein NlpD</fullName>
    </submittedName>
</protein>
<dbReference type="EMBL" id="AEQZ01000029">
    <property type="protein sequence ID" value="EFV63593.1"/>
    <property type="molecule type" value="Genomic_DNA"/>
</dbReference>
<dbReference type="AlphaFoldDB" id="E6MY37"/>
<name>E6MY37_NEIMH</name>
<keyword evidence="2" id="KW-0449">Lipoprotein</keyword>
<evidence type="ECO:0000313" key="3">
    <source>
        <dbReference type="Proteomes" id="UP000032707"/>
    </source>
</evidence>
<dbReference type="Proteomes" id="UP000032707">
    <property type="component" value="Unassembled WGS sequence"/>
</dbReference>
<accession>E6MY37</accession>
<evidence type="ECO:0000256" key="1">
    <source>
        <dbReference type="SAM" id="MobiDB-lite"/>
    </source>
</evidence>
<sequence length="271" mass="31074">MRRTLPNNAADRTRAGRRSGRRLRGGRGNRFIFRSGRGRLRRGLHRRLRGGFHRGLHGSRYGGPAFYGCGFRCGISCRFDFNNLTDAQHIVGHAVPRTEIVLRDMVAFGNVVHRVAAHNSMRRRVDVDGCGLYGRLRGSRYGGPAFYGCGFRCGISCRFDFNNLTDAQRIVGHAVPRTEIVLRDMVAFGNVVHRVAAHNSMRRRVDVDGCVRRNVCTRNGRCRRRNISRRRINRRALHRRHIRRIAGRSRAVRRCSIGVVVNCRRRRVLHT</sequence>
<feature type="region of interest" description="Disordered" evidence="1">
    <location>
        <begin position="1"/>
        <end position="28"/>
    </location>
</feature>
<feature type="compositionally biased region" description="Basic residues" evidence="1">
    <location>
        <begin position="15"/>
        <end position="27"/>
    </location>
</feature>
<reference evidence="2 3" key="1">
    <citation type="journal article" date="2011" name="J. Bacteriol.">
        <title>Genome sequence of Neisseria meningitidis serogroup B strain H44/76.</title>
        <authorList>
            <person name="Piet J.R."/>
            <person name="Huis In 't Veld R.A."/>
            <person name="van Schaik B.D."/>
            <person name="van Kampen A.H."/>
            <person name="Baas F."/>
            <person name="van de Beek D."/>
            <person name="Pannekoek Y."/>
            <person name="van der Ende A."/>
        </authorList>
    </citation>
    <scope>NUCLEOTIDE SEQUENCE [LARGE SCALE GENOMIC DNA]</scope>
    <source>
        <strain evidence="2 3">H44/76</strain>
    </source>
</reference>
<proteinExistence type="predicted"/>
<organism evidence="2 3">
    <name type="scientific">Neisseria meningitidis serogroup B / serotype 15 (strain H44/76)</name>
    <dbReference type="NCBI Taxonomy" id="909420"/>
    <lineage>
        <taxon>Bacteria</taxon>
        <taxon>Pseudomonadati</taxon>
        <taxon>Pseudomonadota</taxon>
        <taxon>Betaproteobacteria</taxon>
        <taxon>Neisseriales</taxon>
        <taxon>Neisseriaceae</taxon>
        <taxon>Neisseria</taxon>
    </lineage>
</organism>